<dbReference type="RefSeq" id="WP_181657066.1">
    <property type="nucleotide sequence ID" value="NZ_JACEHE010000004.1"/>
</dbReference>
<name>A0A7W0I8M2_9ACTN</name>
<dbReference type="AlphaFoldDB" id="A0A7W0I8M2"/>
<reference evidence="2 3" key="1">
    <citation type="submission" date="2020-07" db="EMBL/GenBank/DDBJ databases">
        <title>Streptomyces isolated from Indian soil.</title>
        <authorList>
            <person name="Mandal S."/>
            <person name="Maiti P.K."/>
        </authorList>
    </citation>
    <scope>NUCLEOTIDE SEQUENCE [LARGE SCALE GENOMIC DNA]</scope>
    <source>
        <strain evidence="2 3">PSKA28</strain>
    </source>
</reference>
<evidence type="ECO:0000313" key="3">
    <source>
        <dbReference type="Proteomes" id="UP000545761"/>
    </source>
</evidence>
<protein>
    <submittedName>
        <fullName evidence="2">Uncharacterized protein</fullName>
    </submittedName>
</protein>
<feature type="transmembrane region" description="Helical" evidence="1">
    <location>
        <begin position="40"/>
        <end position="59"/>
    </location>
</feature>
<dbReference type="EMBL" id="JACEHE010000004">
    <property type="protein sequence ID" value="MBA2946144.1"/>
    <property type="molecule type" value="Genomic_DNA"/>
</dbReference>
<feature type="transmembrane region" description="Helical" evidence="1">
    <location>
        <begin position="125"/>
        <end position="145"/>
    </location>
</feature>
<evidence type="ECO:0000256" key="1">
    <source>
        <dbReference type="SAM" id="Phobius"/>
    </source>
</evidence>
<keyword evidence="1" id="KW-1133">Transmembrane helix</keyword>
<evidence type="ECO:0000313" key="2">
    <source>
        <dbReference type="EMBL" id="MBA2946144.1"/>
    </source>
</evidence>
<keyword evidence="1" id="KW-0812">Transmembrane</keyword>
<sequence length="333" mass="34830">MTMSTDAVPLPPGEAPAAPVWSSKDAARWCAAAPPPWTRLGAHALVLAVVLIGGLVIMGVSEPDPVCSERDPCGTDWEVLPFATALLFLPYAVLWLPSLARVLLPFGLVLPVAAMVAPVRLSAAVVGGAAVMALGLAVAWCAVHVRLRARGRQRALHEEATVGHRAPLPRRLPRFRGGLVRIITGSLLFLSGGSLVLWGVGAQSASDARGARAEPVSAVVLGYAEGGDGDPDVRVEFLEGPYAGEARTVGSGNADDYPVARTVTVLMDGTWLRLRAEPYDAVPQQLMSALLLAPGAALIGRGFVVNSRARALRSGPQPVLHVAVWPWTGGTGR</sequence>
<keyword evidence="1" id="KW-0472">Membrane</keyword>
<proteinExistence type="predicted"/>
<feature type="transmembrane region" description="Helical" evidence="1">
    <location>
        <begin position="79"/>
        <end position="96"/>
    </location>
</feature>
<feature type="transmembrane region" description="Helical" evidence="1">
    <location>
        <begin position="103"/>
        <end position="119"/>
    </location>
</feature>
<gene>
    <name evidence="2" type="ORF">H1D24_10025</name>
</gene>
<feature type="transmembrane region" description="Helical" evidence="1">
    <location>
        <begin position="179"/>
        <end position="200"/>
    </location>
</feature>
<feature type="transmembrane region" description="Helical" evidence="1">
    <location>
        <begin position="286"/>
        <end position="304"/>
    </location>
</feature>
<organism evidence="2 3">
    <name type="scientific">Streptomyces himalayensis subsp. himalayensis</name>
    <dbReference type="NCBI Taxonomy" id="2756131"/>
    <lineage>
        <taxon>Bacteria</taxon>
        <taxon>Bacillati</taxon>
        <taxon>Actinomycetota</taxon>
        <taxon>Actinomycetes</taxon>
        <taxon>Kitasatosporales</taxon>
        <taxon>Streptomycetaceae</taxon>
        <taxon>Streptomyces</taxon>
        <taxon>Streptomyces himalayensis</taxon>
    </lineage>
</organism>
<comment type="caution">
    <text evidence="2">The sequence shown here is derived from an EMBL/GenBank/DDBJ whole genome shotgun (WGS) entry which is preliminary data.</text>
</comment>
<accession>A0A7W0I8M2</accession>
<dbReference type="Proteomes" id="UP000545761">
    <property type="component" value="Unassembled WGS sequence"/>
</dbReference>